<feature type="compositionally biased region" description="Basic and acidic residues" evidence="1">
    <location>
        <begin position="205"/>
        <end position="214"/>
    </location>
</feature>
<feature type="compositionally biased region" description="Basic and acidic residues" evidence="1">
    <location>
        <begin position="36"/>
        <end position="52"/>
    </location>
</feature>
<organism evidence="2 3">
    <name type="scientific">Effrenium voratum</name>
    <dbReference type="NCBI Taxonomy" id="2562239"/>
    <lineage>
        <taxon>Eukaryota</taxon>
        <taxon>Sar</taxon>
        <taxon>Alveolata</taxon>
        <taxon>Dinophyceae</taxon>
        <taxon>Suessiales</taxon>
        <taxon>Symbiodiniaceae</taxon>
        <taxon>Effrenium</taxon>
    </lineage>
</organism>
<evidence type="ECO:0000313" key="2">
    <source>
        <dbReference type="EMBL" id="CAJ1390090.1"/>
    </source>
</evidence>
<dbReference type="Proteomes" id="UP001178507">
    <property type="component" value="Unassembled WGS sequence"/>
</dbReference>
<evidence type="ECO:0000313" key="3">
    <source>
        <dbReference type="Proteomes" id="UP001178507"/>
    </source>
</evidence>
<feature type="compositionally biased region" description="Low complexity" evidence="1">
    <location>
        <begin position="167"/>
        <end position="189"/>
    </location>
</feature>
<dbReference type="EMBL" id="CAUJNA010002001">
    <property type="protein sequence ID" value="CAJ1390090.1"/>
    <property type="molecule type" value="Genomic_DNA"/>
</dbReference>
<feature type="region of interest" description="Disordered" evidence="1">
    <location>
        <begin position="36"/>
        <end position="55"/>
    </location>
</feature>
<name>A0AA36INQ8_9DINO</name>
<keyword evidence="3" id="KW-1185">Reference proteome</keyword>
<accession>A0AA36INQ8</accession>
<protein>
    <submittedName>
        <fullName evidence="2">Uncharacterized protein</fullName>
    </submittedName>
</protein>
<dbReference type="AlphaFoldDB" id="A0AA36INQ8"/>
<evidence type="ECO:0000256" key="1">
    <source>
        <dbReference type="SAM" id="MobiDB-lite"/>
    </source>
</evidence>
<sequence>MAAVMDLQRQLQDHSEQLAQLSQQLQNMESLLRCHEDHGKGAKSPTEEERPRSCSTDLEMERARWETLAHMLELEEHARARDVADLKMLLEGLSNRTKQDVERASGWEASVSALRAECSGWFCELTGRLSAQEAAVQKFKRPDAANAANVPMCAEARLPCSRPNSRVPPVTATPQTVPTPATPAKMAAPEVGAGAPGRLTRSHTATKEAFDESRSQLGGSQLRTTQRSLSPAASPISRNAYARLGSCGKGQSLYARPEEVRTPMPPMPAVAVPKICCMSREGTKEEVVRPEPPRIMQAARMVAASPPMTCRTVRTPVKGAQDVSAYVPTSSPVSRMRYVSPAFTRPMQESELILPQSSVRGI</sequence>
<proteinExistence type="predicted"/>
<feature type="region of interest" description="Disordered" evidence="1">
    <location>
        <begin position="163"/>
        <end position="235"/>
    </location>
</feature>
<comment type="caution">
    <text evidence="2">The sequence shown here is derived from an EMBL/GenBank/DDBJ whole genome shotgun (WGS) entry which is preliminary data.</text>
</comment>
<feature type="compositionally biased region" description="Polar residues" evidence="1">
    <location>
        <begin position="215"/>
        <end position="231"/>
    </location>
</feature>
<reference evidence="2" key="1">
    <citation type="submission" date="2023-08" db="EMBL/GenBank/DDBJ databases">
        <authorList>
            <person name="Chen Y."/>
            <person name="Shah S."/>
            <person name="Dougan E. K."/>
            <person name="Thang M."/>
            <person name="Chan C."/>
        </authorList>
    </citation>
    <scope>NUCLEOTIDE SEQUENCE</scope>
</reference>
<gene>
    <name evidence="2" type="ORF">EVOR1521_LOCUS15591</name>
</gene>